<evidence type="ECO:0000313" key="11">
    <source>
        <dbReference type="Proteomes" id="UP001529201"/>
    </source>
</evidence>
<evidence type="ECO:0000313" key="8">
    <source>
        <dbReference type="EMBL" id="QEA41494.1"/>
    </source>
</evidence>
<keyword evidence="3 5" id="KW-1133">Transmembrane helix</keyword>
<dbReference type="HAMAP" id="MF_01572">
    <property type="entry name" value="UPF0397"/>
    <property type="match status" value="1"/>
</dbReference>
<comment type="similarity">
    <text evidence="5">Belongs to the UPF0397 family.</text>
</comment>
<dbReference type="InterPro" id="IPR022914">
    <property type="entry name" value="UPF0397"/>
</dbReference>
<keyword evidence="2 5" id="KW-0812">Transmembrane</keyword>
<evidence type="ECO:0000256" key="2">
    <source>
        <dbReference type="ARBA" id="ARBA00022692"/>
    </source>
</evidence>
<dbReference type="eggNOG" id="COG4720">
    <property type="taxonomic scope" value="Bacteria"/>
</dbReference>
<evidence type="ECO:0000313" key="7">
    <source>
        <dbReference type="EMBL" id="ORI97756.1"/>
    </source>
</evidence>
<dbReference type="Proteomes" id="UP000321296">
    <property type="component" value="Chromosome"/>
</dbReference>
<proteinExistence type="inferred from homology"/>
<reference evidence="6 11" key="3">
    <citation type="submission" date="2023-02" db="EMBL/GenBank/DDBJ databases">
        <title>Antimicrobial susceptibility testing and tentative epidemiological cut-off values for Lactobacillaceae family species intended for ingestion.</title>
        <authorList>
            <person name="Noehr-Meldgaard K."/>
            <person name="Struve C."/>
            <person name="Ingmer H."/>
            <person name="Koza A."/>
            <person name="Al-Nakeeb K."/>
            <person name="Agersoe Y."/>
        </authorList>
    </citation>
    <scope>NUCLEOTIDE SEQUENCE [LARGE SCALE GENOMIC DNA]</scope>
    <source>
        <strain evidence="6 11">DSM 20193</strain>
    </source>
</reference>
<dbReference type="GO" id="GO:0005886">
    <property type="term" value="C:plasma membrane"/>
    <property type="evidence" value="ECO:0007669"/>
    <property type="project" value="UniProtKB-SubCell"/>
</dbReference>
<dbReference type="AlphaFoldDB" id="A0A1X0VDV3"/>
<dbReference type="PANTHER" id="PTHR37815:SF3">
    <property type="entry name" value="UPF0397 PROTEIN SPR0429"/>
    <property type="match status" value="1"/>
</dbReference>
<gene>
    <name evidence="7" type="ORF">BMR96_05420</name>
    <name evidence="8" type="ORF">FGL85_02720</name>
    <name evidence="6" type="ORF">P1N92_06325</name>
</gene>
<dbReference type="NCBIfam" id="NF010182">
    <property type="entry name" value="PRK13661.1"/>
    <property type="match status" value="1"/>
</dbReference>
<feature type="transmembrane region" description="Helical" evidence="5">
    <location>
        <begin position="81"/>
        <end position="98"/>
    </location>
</feature>
<name>A0A1X0VDV3_LEUPS</name>
<dbReference type="InterPro" id="IPR009825">
    <property type="entry name" value="ECF_substrate-spec-like"/>
</dbReference>
<dbReference type="Pfam" id="PF07155">
    <property type="entry name" value="ECF-ribofla_trS"/>
    <property type="match status" value="1"/>
</dbReference>
<dbReference type="Proteomes" id="UP000192288">
    <property type="component" value="Unassembled WGS sequence"/>
</dbReference>
<evidence type="ECO:0000313" key="9">
    <source>
        <dbReference type="Proteomes" id="UP000192288"/>
    </source>
</evidence>
<dbReference type="RefSeq" id="WP_004911153.1">
    <property type="nucleotide sequence ID" value="NZ_CP042383.1"/>
</dbReference>
<comment type="subcellular location">
    <subcellularLocation>
        <location evidence="5">Cell membrane</location>
        <topology evidence="5">Multi-pass membrane protein</topology>
    </subcellularLocation>
</comment>
<dbReference type="PANTHER" id="PTHR37815">
    <property type="entry name" value="UPF0397 PROTEIN BC_2624-RELATED"/>
    <property type="match status" value="1"/>
</dbReference>
<dbReference type="STRING" id="33968.BMS77_01105"/>
<evidence type="ECO:0000313" key="10">
    <source>
        <dbReference type="Proteomes" id="UP000321296"/>
    </source>
</evidence>
<dbReference type="EMBL" id="MPLS01000015">
    <property type="protein sequence ID" value="ORI97756.1"/>
    <property type="molecule type" value="Genomic_DNA"/>
</dbReference>
<evidence type="ECO:0000313" key="6">
    <source>
        <dbReference type="EMBL" id="MDG9733733.1"/>
    </source>
</evidence>
<reference evidence="8 10" key="2">
    <citation type="submission" date="2019-06" db="EMBL/GenBank/DDBJ databases">
        <title>Genome analyses of bacteria isolated from kimchi.</title>
        <authorList>
            <person name="Lee S."/>
            <person name="Ahn S."/>
            <person name="Roh S."/>
        </authorList>
    </citation>
    <scope>NUCLEOTIDE SEQUENCE [LARGE SCALE GENOMIC DNA]</scope>
    <source>
        <strain evidence="8 10">CBA3630</strain>
    </source>
</reference>
<feature type="transmembrane region" description="Helical" evidence="5">
    <location>
        <begin position="119"/>
        <end position="141"/>
    </location>
</feature>
<keyword evidence="4 5" id="KW-0472">Membrane</keyword>
<feature type="transmembrane region" description="Helical" evidence="5">
    <location>
        <begin position="12"/>
        <end position="33"/>
    </location>
</feature>
<dbReference type="EMBL" id="JARGDN010000006">
    <property type="protein sequence ID" value="MDG9733733.1"/>
    <property type="molecule type" value="Genomic_DNA"/>
</dbReference>
<dbReference type="GeneID" id="64343762"/>
<keyword evidence="11" id="KW-1185">Reference proteome</keyword>
<reference evidence="7 9" key="1">
    <citation type="journal article" date="2017" name="Front. Microbiol.">
        <title>Genomic Characterization of Dairy Associated Leuconostoc Species and Diversity of Leuconostocs in Undefined Mixed Mesophilic Starter Cultures.</title>
        <authorList>
            <person name="Frantzen C.A."/>
            <person name="Kot W."/>
            <person name="Pedersen T.B."/>
            <person name="Ardo Y.M."/>
            <person name="Broadbent J.R."/>
            <person name="Neve H."/>
            <person name="Hansen L.H."/>
            <person name="Dal Bello F."/>
            <person name="Ostlie H.M."/>
            <person name="Kleppen H.P."/>
            <person name="Vogensen F.K."/>
            <person name="Holo H."/>
        </authorList>
    </citation>
    <scope>NUCLEOTIDE SEQUENCE [LARGE SCALE GENOMIC DNA]</scope>
    <source>
        <strain evidence="7 9">LMGCF08</strain>
    </source>
</reference>
<protein>
    <recommendedName>
        <fullName evidence="5">UPF0397 protein BMR96_05420</fullName>
    </recommendedName>
</protein>
<dbReference type="KEGG" id="lpse:FGL85_02720"/>
<keyword evidence="1 5" id="KW-1003">Cell membrane</keyword>
<dbReference type="Gene3D" id="1.10.1760.20">
    <property type="match status" value="1"/>
</dbReference>
<feature type="transmembrane region" description="Helical" evidence="5">
    <location>
        <begin position="45"/>
        <end position="69"/>
    </location>
</feature>
<feature type="transmembrane region" description="Helical" evidence="5">
    <location>
        <begin position="153"/>
        <end position="175"/>
    </location>
</feature>
<evidence type="ECO:0000256" key="3">
    <source>
        <dbReference type="ARBA" id="ARBA00022989"/>
    </source>
</evidence>
<evidence type="ECO:0000256" key="4">
    <source>
        <dbReference type="ARBA" id="ARBA00023136"/>
    </source>
</evidence>
<evidence type="ECO:0000256" key="5">
    <source>
        <dbReference type="HAMAP-Rule" id="MF_01572"/>
    </source>
</evidence>
<sequence length="187" mass="19972">MSEQRKKSGLSVRAVVATGIGAAVFFILMKYIAIPTGVPNTNVNVAEGWLALIAGLFGPVVGFLVGIIGHTLTDATYGAPWWSWVLADGVFGLLLGLSKRFLDLQGGDLTAKKLIQFNVWQIVANVVSWVVIAPIGDILIYKQPANKVFLQGIVAAIVNILSVAIIGSILIVAYVKSRPKKSSLRSE</sequence>
<dbReference type="Proteomes" id="UP001529201">
    <property type="component" value="Unassembled WGS sequence"/>
</dbReference>
<dbReference type="EMBL" id="CP042383">
    <property type="protein sequence ID" value="QEA41494.1"/>
    <property type="molecule type" value="Genomic_DNA"/>
</dbReference>
<evidence type="ECO:0000256" key="1">
    <source>
        <dbReference type="ARBA" id="ARBA00022475"/>
    </source>
</evidence>
<accession>A0A1X0VDV3</accession>
<organism evidence="7 9">
    <name type="scientific">Leuconostoc pseudomesenteroides</name>
    <dbReference type="NCBI Taxonomy" id="33968"/>
    <lineage>
        <taxon>Bacteria</taxon>
        <taxon>Bacillati</taxon>
        <taxon>Bacillota</taxon>
        <taxon>Bacilli</taxon>
        <taxon>Lactobacillales</taxon>
        <taxon>Lactobacillaceae</taxon>
        <taxon>Leuconostoc</taxon>
    </lineage>
</organism>